<dbReference type="InterPro" id="IPR009000">
    <property type="entry name" value="Transl_B-barrel_sf"/>
</dbReference>
<proteinExistence type="inferred from homology"/>
<dbReference type="SUPFAM" id="SSF101353">
    <property type="entry name" value="Putative anticodon-binding domain of alanyl-tRNA synthetase (AlaRS)"/>
    <property type="match status" value="1"/>
</dbReference>
<reference evidence="11" key="1">
    <citation type="submission" date="2013-08" db="EMBL/GenBank/DDBJ databases">
        <authorList>
            <person name="Mendez C."/>
            <person name="Richter M."/>
            <person name="Ferrer M."/>
            <person name="Sanchez J."/>
        </authorList>
    </citation>
    <scope>NUCLEOTIDE SEQUENCE</scope>
</reference>
<keyword evidence="5" id="KW-0547">Nucleotide-binding</keyword>
<evidence type="ECO:0000256" key="1">
    <source>
        <dbReference type="ARBA" id="ARBA00008226"/>
    </source>
</evidence>
<dbReference type="GO" id="GO:0004813">
    <property type="term" value="F:alanine-tRNA ligase activity"/>
    <property type="evidence" value="ECO:0007669"/>
    <property type="project" value="UniProtKB-EC"/>
</dbReference>
<evidence type="ECO:0000256" key="2">
    <source>
        <dbReference type="ARBA" id="ARBA00013168"/>
    </source>
</evidence>
<keyword evidence="6" id="KW-0067">ATP-binding</keyword>
<evidence type="ECO:0000256" key="7">
    <source>
        <dbReference type="ARBA" id="ARBA00022884"/>
    </source>
</evidence>
<dbReference type="GO" id="GO:0000049">
    <property type="term" value="F:tRNA binding"/>
    <property type="evidence" value="ECO:0007669"/>
    <property type="project" value="UniProtKB-KW"/>
</dbReference>
<dbReference type="PANTHER" id="PTHR11777">
    <property type="entry name" value="ALANYL-TRNA SYNTHETASE"/>
    <property type="match status" value="1"/>
</dbReference>
<dbReference type="InterPro" id="IPR018165">
    <property type="entry name" value="Ala-tRNA-synth_IIc_core"/>
</dbReference>
<evidence type="ECO:0000256" key="5">
    <source>
        <dbReference type="ARBA" id="ARBA00022741"/>
    </source>
</evidence>
<evidence type="ECO:0000256" key="9">
    <source>
        <dbReference type="ARBA" id="ARBA00023146"/>
    </source>
</evidence>
<feature type="domain" description="Alanyl-transfer RNA synthetases family profile" evidence="10">
    <location>
        <begin position="77"/>
        <end position="725"/>
    </location>
</feature>
<dbReference type="InterPro" id="IPR018162">
    <property type="entry name" value="Ala-tRNA-ligase_IIc_anticod-bd"/>
</dbReference>
<dbReference type="GO" id="GO:0005524">
    <property type="term" value="F:ATP binding"/>
    <property type="evidence" value="ECO:0007669"/>
    <property type="project" value="UniProtKB-KW"/>
</dbReference>
<evidence type="ECO:0000256" key="6">
    <source>
        <dbReference type="ARBA" id="ARBA00022840"/>
    </source>
</evidence>
<reference evidence="11" key="2">
    <citation type="journal article" date="2014" name="ISME J.">
        <title>Microbial stratification in low pH oxic and suboxic macroscopic growths along an acid mine drainage.</title>
        <authorList>
            <person name="Mendez-Garcia C."/>
            <person name="Mesa V."/>
            <person name="Sprenger R.R."/>
            <person name="Richter M."/>
            <person name="Diez M.S."/>
            <person name="Solano J."/>
            <person name="Bargiela R."/>
            <person name="Golyshina O.V."/>
            <person name="Manteca A."/>
            <person name="Ramos J.L."/>
            <person name="Gallego J.R."/>
            <person name="Llorente I."/>
            <person name="Martins Dos Santos V.A."/>
            <person name="Jensen O.N."/>
            <person name="Pelaez A.I."/>
            <person name="Sanchez J."/>
            <person name="Ferrer M."/>
        </authorList>
    </citation>
    <scope>NUCLEOTIDE SEQUENCE</scope>
</reference>
<evidence type="ECO:0000259" key="10">
    <source>
        <dbReference type="PROSITE" id="PS50860"/>
    </source>
</evidence>
<gene>
    <name evidence="11" type="ORF">B2A_01371</name>
</gene>
<keyword evidence="8" id="KW-0648">Protein biosynthesis</keyword>
<dbReference type="Pfam" id="PF01411">
    <property type="entry name" value="tRNA-synt_2c"/>
    <property type="match status" value="1"/>
</dbReference>
<comment type="similarity">
    <text evidence="1">Belongs to the class-II aminoacyl-tRNA synthetase family.</text>
</comment>
<dbReference type="EC" id="6.1.1.7" evidence="2"/>
<dbReference type="PANTHER" id="PTHR11777:SF9">
    <property type="entry name" value="ALANINE--TRNA LIGASE, CYTOPLASMIC"/>
    <property type="match status" value="1"/>
</dbReference>
<keyword evidence="9 11" id="KW-0030">Aminoacyl-tRNA synthetase</keyword>
<dbReference type="InterPro" id="IPR002318">
    <property type="entry name" value="Ala-tRNA-lgiase_IIc"/>
</dbReference>
<dbReference type="SUPFAM" id="SSF55681">
    <property type="entry name" value="Class II aaRS and biotin synthetases"/>
    <property type="match status" value="1"/>
</dbReference>
<sequence>MGPKDDIMKLDKDSLRKDFSNDYKSYYSSELFEHEGFIRKKCKICGKNFWTLDQERELCGDSEHEPYTFFKDKTSDINYADFWKKFAKFFTENGHTEIEKYPVVSRWRQDLYFTIASIQDFQRIEDGRVSFEYSDNPIIVPQMCMRFNDIQNVGVTGRHLTAFMMAGQLAFNYPKEGYWRDRTTELNFKFLTQVLGVEKKDLTYIEDVWAMGDFSEYGPCLESFSNGLELVNSVFTQFESSRGKVQELRGKVVDVGWGFERLIWFRSGKQTLYDSVFKDQLSYIHRNMGIKPDHSKYAQIASIAGYIDIDASKKGESYEQEIMRRSGISEDDYYSIIRPMQASYAVADHMRTLLFGVTDGALPSNVGGGYNLRVILRRVFDIINTYGIDIDLMKLIEMHAKDLRPIYRDIDSSIDEISTVIDVEKRRYNNTKSSANSIIDSLIKKKEPMNAEKLRMLYESNGIPPEYISKELGKKGIDVDVPENFYSSIIKSDFVEGKKEKHSKISMDVEEIEKTKKLFYDFADSAKAKVLKIEKNMVILDSTPFYAESGGQEADHGTINGIKVVDVQSASGVIIHVLHSKPDFGEGSTVECKVDIDRRARLMAHHTATHLVSAAARQVLGKHAWQEGAKKSAEKAHIDIAHYEKLSAAQVKEIEATANKCILDGIKVTMREMGRSEAESKFGFSIYQGHGVPAAKLRIVEIDDLSGKLIDAEACGGLHLMNREG</sequence>
<keyword evidence="3" id="KW-0820">tRNA-binding</keyword>
<protein>
    <recommendedName>
        <fullName evidence="2">alanine--tRNA ligase</fullName>
        <ecNumber evidence="2">6.1.1.7</ecNumber>
    </recommendedName>
</protein>
<organism evidence="11">
    <name type="scientific">mine drainage metagenome</name>
    <dbReference type="NCBI Taxonomy" id="410659"/>
    <lineage>
        <taxon>unclassified sequences</taxon>
        <taxon>metagenomes</taxon>
        <taxon>ecological metagenomes</taxon>
    </lineage>
</organism>
<evidence type="ECO:0000256" key="4">
    <source>
        <dbReference type="ARBA" id="ARBA00022598"/>
    </source>
</evidence>
<dbReference type="SUPFAM" id="SSF55186">
    <property type="entry name" value="ThrRS/AlaRS common domain"/>
    <property type="match status" value="1"/>
</dbReference>
<dbReference type="GO" id="GO:0006419">
    <property type="term" value="P:alanyl-tRNA aminoacylation"/>
    <property type="evidence" value="ECO:0007669"/>
    <property type="project" value="InterPro"/>
</dbReference>
<dbReference type="Gene3D" id="3.30.980.10">
    <property type="entry name" value="Threonyl-trna Synthetase, Chain A, domain 2"/>
    <property type="match status" value="1"/>
</dbReference>
<dbReference type="PROSITE" id="PS50860">
    <property type="entry name" value="AA_TRNA_LIGASE_II_ALA"/>
    <property type="match status" value="1"/>
</dbReference>
<keyword evidence="4 11" id="KW-0436">Ligase</keyword>
<evidence type="ECO:0000256" key="3">
    <source>
        <dbReference type="ARBA" id="ARBA00022555"/>
    </source>
</evidence>
<feature type="non-terminal residue" evidence="11">
    <location>
        <position position="725"/>
    </location>
</feature>
<dbReference type="Gene3D" id="3.30.930.10">
    <property type="entry name" value="Bira Bifunctional Protein, Domain 2"/>
    <property type="match status" value="1"/>
</dbReference>
<dbReference type="Gene3D" id="3.30.54.20">
    <property type="match status" value="1"/>
</dbReference>
<dbReference type="InterPro" id="IPR045864">
    <property type="entry name" value="aa-tRNA-synth_II/BPL/LPL"/>
</dbReference>
<dbReference type="InterPro" id="IPR018164">
    <property type="entry name" value="Ala-tRNA-synth_IIc_N"/>
</dbReference>
<evidence type="ECO:0000256" key="8">
    <source>
        <dbReference type="ARBA" id="ARBA00022917"/>
    </source>
</evidence>
<dbReference type="GO" id="GO:0005737">
    <property type="term" value="C:cytoplasm"/>
    <property type="evidence" value="ECO:0007669"/>
    <property type="project" value="InterPro"/>
</dbReference>
<dbReference type="Gene3D" id="2.40.30.130">
    <property type="match status" value="1"/>
</dbReference>
<dbReference type="EMBL" id="AUZZ01001017">
    <property type="protein sequence ID" value="EQD65939.1"/>
    <property type="molecule type" value="Genomic_DNA"/>
</dbReference>
<dbReference type="NCBIfam" id="TIGR00344">
    <property type="entry name" value="alaS"/>
    <property type="match status" value="1"/>
</dbReference>
<evidence type="ECO:0000313" key="11">
    <source>
        <dbReference type="EMBL" id="EQD65939.1"/>
    </source>
</evidence>
<dbReference type="AlphaFoldDB" id="T1CHS1"/>
<dbReference type="SUPFAM" id="SSF50447">
    <property type="entry name" value="Translation proteins"/>
    <property type="match status" value="1"/>
</dbReference>
<dbReference type="InterPro" id="IPR018163">
    <property type="entry name" value="Thr/Ala-tRNA-synth_IIc_edit"/>
</dbReference>
<name>T1CHS1_9ZZZZ</name>
<dbReference type="PRINTS" id="PR00980">
    <property type="entry name" value="TRNASYNTHALA"/>
</dbReference>
<keyword evidence="7" id="KW-0694">RNA-binding</keyword>
<dbReference type="GO" id="GO:0002161">
    <property type="term" value="F:aminoacyl-tRNA deacylase activity"/>
    <property type="evidence" value="ECO:0007669"/>
    <property type="project" value="TreeGrafter"/>
</dbReference>
<comment type="caution">
    <text evidence="11">The sequence shown here is derived from an EMBL/GenBank/DDBJ whole genome shotgun (WGS) entry which is preliminary data.</text>
</comment>
<dbReference type="InterPro" id="IPR050058">
    <property type="entry name" value="Ala-tRNA_ligase"/>
</dbReference>
<accession>T1CHS1</accession>